<proteinExistence type="predicted"/>
<sequence length="62" mass="7220">MVSFFTELYELFEKDFLTDLLALTNTAKRISGNNDILINFNQRSHIAFTDGRFIYLPSEIKS</sequence>
<organism evidence="1">
    <name type="scientific">marine sediment metagenome</name>
    <dbReference type="NCBI Taxonomy" id="412755"/>
    <lineage>
        <taxon>unclassified sequences</taxon>
        <taxon>metagenomes</taxon>
        <taxon>ecological metagenomes</taxon>
    </lineage>
</organism>
<gene>
    <name evidence="1" type="ORF">S01H1_50935</name>
</gene>
<protein>
    <submittedName>
        <fullName evidence="1">Uncharacterized protein</fullName>
    </submittedName>
</protein>
<dbReference type="AlphaFoldDB" id="X0W3C7"/>
<comment type="caution">
    <text evidence="1">The sequence shown here is derived from an EMBL/GenBank/DDBJ whole genome shotgun (WGS) entry which is preliminary data.</text>
</comment>
<dbReference type="EMBL" id="BARS01032844">
    <property type="protein sequence ID" value="GAG19118.1"/>
    <property type="molecule type" value="Genomic_DNA"/>
</dbReference>
<reference evidence="1" key="1">
    <citation type="journal article" date="2014" name="Front. Microbiol.">
        <title>High frequency of phylogenetically diverse reductive dehalogenase-homologous genes in deep subseafloor sedimentary metagenomes.</title>
        <authorList>
            <person name="Kawai M."/>
            <person name="Futagami T."/>
            <person name="Toyoda A."/>
            <person name="Takaki Y."/>
            <person name="Nishi S."/>
            <person name="Hori S."/>
            <person name="Arai W."/>
            <person name="Tsubouchi T."/>
            <person name="Morono Y."/>
            <person name="Uchiyama I."/>
            <person name="Ito T."/>
            <person name="Fujiyama A."/>
            <person name="Inagaki F."/>
            <person name="Takami H."/>
        </authorList>
    </citation>
    <scope>NUCLEOTIDE SEQUENCE</scope>
    <source>
        <strain evidence="1">Expedition CK06-06</strain>
    </source>
</reference>
<feature type="non-terminal residue" evidence="1">
    <location>
        <position position="62"/>
    </location>
</feature>
<accession>X0W3C7</accession>
<evidence type="ECO:0000313" key="1">
    <source>
        <dbReference type="EMBL" id="GAG19118.1"/>
    </source>
</evidence>
<name>X0W3C7_9ZZZZ</name>